<dbReference type="PRINTS" id="PR00080">
    <property type="entry name" value="SDRFAMILY"/>
</dbReference>
<dbReference type="Proteomes" id="UP000001964">
    <property type="component" value="Chromosome"/>
</dbReference>
<dbReference type="RefSeq" id="WP_011644603.1">
    <property type="nucleotide sequence ID" value="NC_008347.1"/>
</dbReference>
<dbReference type="GO" id="GO:0030497">
    <property type="term" value="P:fatty acid elongation"/>
    <property type="evidence" value="ECO:0007669"/>
    <property type="project" value="TreeGrafter"/>
</dbReference>
<dbReference type="CDD" id="cd05233">
    <property type="entry name" value="SDR_c"/>
    <property type="match status" value="1"/>
</dbReference>
<dbReference type="Gene3D" id="3.40.50.720">
    <property type="entry name" value="NAD(P)-binding Rossmann-like Domain"/>
    <property type="match status" value="1"/>
</dbReference>
<evidence type="ECO:0000313" key="4">
    <source>
        <dbReference type="EMBL" id="ABI66959.1"/>
    </source>
</evidence>
<dbReference type="EMBL" id="CP000449">
    <property type="protein sequence ID" value="ABI66959.1"/>
    <property type="molecule type" value="Genomic_DNA"/>
</dbReference>
<dbReference type="AlphaFoldDB" id="Q0AL84"/>
<sequence length="253" mass="26173">MTDLTGKTIAITGASSGLGQHFARLLAARGARLALMARRTDRLDAEVEAIRGAGGEAVAIALDVTDAAAIGPALDQAEAALGPLQVMINNAGVGGEGMALDITPEHFDQTFAVNTRAVYFGAREAAKRMLASGVAEAREARIINIASIAGLTVLPGLTAYCASKAAVISMTKGLAREWARQHIAVNAICPGYIETEINAHWFASEGGQKAISRLPRKRLMDITALDDALLMLAGPAAGSITGTAITIDDGQVL</sequence>
<dbReference type="STRING" id="394221.Mmar10_2673"/>
<proteinExistence type="inferred from homology"/>
<dbReference type="HOGENOM" id="CLU_010194_1_1_5"/>
<name>Q0AL84_MARMM</name>
<dbReference type="KEGG" id="mmr:Mmar10_2673"/>
<dbReference type="PROSITE" id="PS00061">
    <property type="entry name" value="ADH_SHORT"/>
    <property type="match status" value="1"/>
</dbReference>
<dbReference type="InterPro" id="IPR002347">
    <property type="entry name" value="SDR_fam"/>
</dbReference>
<dbReference type="FunFam" id="3.40.50.720:FF:000084">
    <property type="entry name" value="Short-chain dehydrogenase reductase"/>
    <property type="match status" value="1"/>
</dbReference>
<keyword evidence="5" id="KW-1185">Reference proteome</keyword>
<accession>Q0AL84</accession>
<reference evidence="4 5" key="1">
    <citation type="submission" date="2006-08" db="EMBL/GenBank/DDBJ databases">
        <title>Complete sequence of Maricaulis maris MCS10.</title>
        <authorList>
            <consortium name="US DOE Joint Genome Institute"/>
            <person name="Copeland A."/>
            <person name="Lucas S."/>
            <person name="Lapidus A."/>
            <person name="Barry K."/>
            <person name="Detter J.C."/>
            <person name="Glavina del Rio T."/>
            <person name="Hammon N."/>
            <person name="Israni S."/>
            <person name="Dalin E."/>
            <person name="Tice H."/>
            <person name="Pitluck S."/>
            <person name="Saunders E."/>
            <person name="Brettin T."/>
            <person name="Bruce D."/>
            <person name="Han C."/>
            <person name="Tapia R."/>
            <person name="Gilna P."/>
            <person name="Schmutz J."/>
            <person name="Larimer F."/>
            <person name="Land M."/>
            <person name="Hauser L."/>
            <person name="Kyrpides N."/>
            <person name="Mikhailova N."/>
            <person name="Viollier P."/>
            <person name="Stephens C."/>
            <person name="Richardson P."/>
        </authorList>
    </citation>
    <scope>NUCLEOTIDE SEQUENCE [LARGE SCALE GENOMIC DNA]</scope>
    <source>
        <strain evidence="4 5">MCS10</strain>
    </source>
</reference>
<evidence type="ECO:0000256" key="2">
    <source>
        <dbReference type="RuleBase" id="RU000363"/>
    </source>
</evidence>
<feature type="domain" description="Ketoreductase" evidence="3">
    <location>
        <begin position="7"/>
        <end position="196"/>
    </location>
</feature>
<gene>
    <name evidence="4" type="ordered locus">Mmar10_2673</name>
</gene>
<dbReference type="InterPro" id="IPR020904">
    <property type="entry name" value="Sc_DH/Rdtase_CS"/>
</dbReference>
<organism evidence="4 5">
    <name type="scientific">Maricaulis maris (strain MCS10)</name>
    <name type="common">Caulobacter maris</name>
    <dbReference type="NCBI Taxonomy" id="394221"/>
    <lineage>
        <taxon>Bacteria</taxon>
        <taxon>Pseudomonadati</taxon>
        <taxon>Pseudomonadota</taxon>
        <taxon>Alphaproteobacteria</taxon>
        <taxon>Maricaulales</taxon>
        <taxon>Maricaulaceae</taxon>
        <taxon>Maricaulis</taxon>
    </lineage>
</organism>
<dbReference type="InterPro" id="IPR057326">
    <property type="entry name" value="KR_dom"/>
</dbReference>
<dbReference type="PANTHER" id="PTHR42760">
    <property type="entry name" value="SHORT-CHAIN DEHYDROGENASES/REDUCTASES FAMILY MEMBER"/>
    <property type="match status" value="1"/>
</dbReference>
<dbReference type="PRINTS" id="PR00081">
    <property type="entry name" value="GDHRDH"/>
</dbReference>
<dbReference type="GO" id="GO:0016616">
    <property type="term" value="F:oxidoreductase activity, acting on the CH-OH group of donors, NAD or NADP as acceptor"/>
    <property type="evidence" value="ECO:0007669"/>
    <property type="project" value="UniProtKB-ARBA"/>
</dbReference>
<dbReference type="OrthoDB" id="7255009at2"/>
<dbReference type="SUPFAM" id="SSF51735">
    <property type="entry name" value="NAD(P)-binding Rossmann-fold domains"/>
    <property type="match status" value="1"/>
</dbReference>
<protein>
    <submittedName>
        <fullName evidence="4">Short-chain dehydrogenase/reductase SDR</fullName>
    </submittedName>
</protein>
<dbReference type="eggNOG" id="COG1028">
    <property type="taxonomic scope" value="Bacteria"/>
</dbReference>
<dbReference type="InterPro" id="IPR036291">
    <property type="entry name" value="NAD(P)-bd_dom_sf"/>
</dbReference>
<comment type="similarity">
    <text evidence="1 2">Belongs to the short-chain dehydrogenases/reductases (SDR) family.</text>
</comment>
<dbReference type="Pfam" id="PF00106">
    <property type="entry name" value="adh_short"/>
    <property type="match status" value="1"/>
</dbReference>
<dbReference type="SMART" id="SM00822">
    <property type="entry name" value="PKS_KR"/>
    <property type="match status" value="1"/>
</dbReference>
<evidence type="ECO:0000256" key="1">
    <source>
        <dbReference type="ARBA" id="ARBA00006484"/>
    </source>
</evidence>
<evidence type="ECO:0000259" key="3">
    <source>
        <dbReference type="SMART" id="SM00822"/>
    </source>
</evidence>
<dbReference type="PANTHER" id="PTHR42760:SF135">
    <property type="entry name" value="BLL7886 PROTEIN"/>
    <property type="match status" value="1"/>
</dbReference>
<evidence type="ECO:0000313" key="5">
    <source>
        <dbReference type="Proteomes" id="UP000001964"/>
    </source>
</evidence>